<name>A0ABN1DD02_SACER</name>
<dbReference type="RefSeq" id="WP_009946390.1">
    <property type="nucleotide sequence ID" value="NZ_BAAAGS010000031.1"/>
</dbReference>
<dbReference type="EMBL" id="BAAAGS010000031">
    <property type="protein sequence ID" value="GAA0540370.1"/>
    <property type="molecule type" value="Genomic_DNA"/>
</dbReference>
<dbReference type="PANTHER" id="PTHR38048:SF2">
    <property type="entry name" value="HEMERYTHRIN-LIKE DOMAIN-CONTAINING PROTEIN"/>
    <property type="match status" value="1"/>
</dbReference>
<dbReference type="Gene3D" id="1.20.120.520">
    <property type="entry name" value="nmb1532 protein domain like"/>
    <property type="match status" value="1"/>
</dbReference>
<evidence type="ECO:0000313" key="3">
    <source>
        <dbReference type="EMBL" id="GAA0540370.1"/>
    </source>
</evidence>
<evidence type="ECO:0000259" key="2">
    <source>
        <dbReference type="Pfam" id="PF01814"/>
    </source>
</evidence>
<feature type="domain" description="Hemerythrin-like" evidence="2">
    <location>
        <begin position="54"/>
        <end position="195"/>
    </location>
</feature>
<reference evidence="3 4" key="1">
    <citation type="journal article" date="2019" name="Int. J. Syst. Evol. Microbiol.">
        <title>The Global Catalogue of Microorganisms (GCM) 10K type strain sequencing project: providing services to taxonomists for standard genome sequencing and annotation.</title>
        <authorList>
            <consortium name="The Broad Institute Genomics Platform"/>
            <consortium name="The Broad Institute Genome Sequencing Center for Infectious Disease"/>
            <person name="Wu L."/>
            <person name="Ma J."/>
        </authorList>
    </citation>
    <scope>NUCLEOTIDE SEQUENCE [LARGE SCALE GENOMIC DNA]</scope>
    <source>
        <strain evidence="3 4">JCM 10303</strain>
    </source>
</reference>
<organism evidence="3 4">
    <name type="scientific">Saccharopolyspora erythraea</name>
    <name type="common">Streptomyces erythraeus</name>
    <dbReference type="NCBI Taxonomy" id="1836"/>
    <lineage>
        <taxon>Bacteria</taxon>
        <taxon>Bacillati</taxon>
        <taxon>Actinomycetota</taxon>
        <taxon>Actinomycetes</taxon>
        <taxon>Pseudonocardiales</taxon>
        <taxon>Pseudonocardiaceae</taxon>
        <taxon>Saccharopolyspora</taxon>
    </lineage>
</organism>
<dbReference type="InterPro" id="IPR012312">
    <property type="entry name" value="Hemerythrin-like"/>
</dbReference>
<feature type="region of interest" description="Disordered" evidence="1">
    <location>
        <begin position="1"/>
        <end position="50"/>
    </location>
</feature>
<gene>
    <name evidence="3" type="ORF">GCM10009533_44320</name>
</gene>
<dbReference type="Proteomes" id="UP001500729">
    <property type="component" value="Unassembled WGS sequence"/>
</dbReference>
<dbReference type="PANTHER" id="PTHR38048">
    <property type="entry name" value="EXPRESSED PROTEIN"/>
    <property type="match status" value="1"/>
</dbReference>
<evidence type="ECO:0000313" key="4">
    <source>
        <dbReference type="Proteomes" id="UP001500729"/>
    </source>
</evidence>
<keyword evidence="4" id="KW-1185">Reference proteome</keyword>
<dbReference type="InterPro" id="IPR053206">
    <property type="entry name" value="Dimeric_xanthone_biosynth"/>
</dbReference>
<accession>A0ABN1DD02</accession>
<sequence>MPDNDNSESNSAAQARTRRDPWGDDPLRTAERPHLPKPQGSPPARQIGGSGSRLVLIHDHLRQEMRQLREAVARVADGTSDAATARSAISNLTMQRNYRNLGSFCGSYCRILTLHHTIEDRALFPEIAMADQSVEPVIKRLDWEHEVIAEVCTALDTTLMALINGEGSIADVQEIVETLDQVLSSHLDYEEDELVGPISRLNITV</sequence>
<dbReference type="CDD" id="cd12108">
    <property type="entry name" value="Hr-like"/>
    <property type="match status" value="1"/>
</dbReference>
<comment type="caution">
    <text evidence="3">The sequence shown here is derived from an EMBL/GenBank/DDBJ whole genome shotgun (WGS) entry which is preliminary data.</text>
</comment>
<evidence type="ECO:0000256" key="1">
    <source>
        <dbReference type="SAM" id="MobiDB-lite"/>
    </source>
</evidence>
<dbReference type="Pfam" id="PF01814">
    <property type="entry name" value="Hemerythrin"/>
    <property type="match status" value="1"/>
</dbReference>
<proteinExistence type="predicted"/>
<protein>
    <recommendedName>
        <fullName evidence="2">Hemerythrin-like domain-containing protein</fullName>
    </recommendedName>
</protein>
<feature type="compositionally biased region" description="Basic and acidic residues" evidence="1">
    <location>
        <begin position="17"/>
        <end position="34"/>
    </location>
</feature>